<gene>
    <name evidence="9" type="ORF">BN000_04599</name>
</gene>
<dbReference type="Gene3D" id="1.20.58.220">
    <property type="entry name" value="Phosphate transport system protein phou homolog 2, domain 2"/>
    <property type="match status" value="1"/>
</dbReference>
<protein>
    <recommendedName>
        <fullName evidence="7">Phosphate-specific transport system accessory protein PhoU</fullName>
    </recommendedName>
</protein>
<evidence type="ECO:0000313" key="9">
    <source>
        <dbReference type="EMBL" id="CQD19634.1"/>
    </source>
</evidence>
<reference evidence="10" key="1">
    <citation type="submission" date="2015-03" db="EMBL/GenBank/DDBJ databases">
        <authorList>
            <person name="Urmite Genomes"/>
        </authorList>
    </citation>
    <scope>NUCLEOTIDE SEQUENCE [LARGE SCALE GENOMIC DNA]</scope>
    <source>
        <strain evidence="10">CSUR P1344</strain>
    </source>
</reference>
<keyword evidence="4 7" id="KW-0813">Transport</keyword>
<proteinExistence type="inferred from homology"/>
<dbReference type="AlphaFoldDB" id="A0A0U1DMZ8"/>
<keyword evidence="5 7" id="KW-0963">Cytoplasm</keyword>
<dbReference type="InterPro" id="IPR026022">
    <property type="entry name" value="PhoU_dom"/>
</dbReference>
<dbReference type="GO" id="GO:0005737">
    <property type="term" value="C:cytoplasm"/>
    <property type="evidence" value="ECO:0007669"/>
    <property type="project" value="UniProtKB-SubCell"/>
</dbReference>
<name>A0A0U1DMZ8_9MYCO</name>
<dbReference type="FunFam" id="1.20.58.220:FF:000004">
    <property type="entry name" value="Phosphate-specific transport system accessory protein PhoU"/>
    <property type="match status" value="1"/>
</dbReference>
<dbReference type="GO" id="GO:0006817">
    <property type="term" value="P:phosphate ion transport"/>
    <property type="evidence" value="ECO:0007669"/>
    <property type="project" value="UniProtKB-KW"/>
</dbReference>
<comment type="similarity">
    <text evidence="2 7">Belongs to the PhoU family.</text>
</comment>
<dbReference type="GO" id="GO:0030643">
    <property type="term" value="P:intracellular phosphate ion homeostasis"/>
    <property type="evidence" value="ECO:0007669"/>
    <property type="project" value="InterPro"/>
</dbReference>
<evidence type="ECO:0000256" key="2">
    <source>
        <dbReference type="ARBA" id="ARBA00008107"/>
    </source>
</evidence>
<evidence type="ECO:0000259" key="8">
    <source>
        <dbReference type="Pfam" id="PF01895"/>
    </source>
</evidence>
<accession>A0A0U1DMZ8</accession>
<dbReference type="RefSeq" id="WP_090422792.1">
    <property type="nucleotide sequence ID" value="NZ_CTEC01000002.1"/>
</dbReference>
<evidence type="ECO:0000256" key="1">
    <source>
        <dbReference type="ARBA" id="ARBA00004496"/>
    </source>
</evidence>
<sequence length="221" mass="24750">MRSVYHRQLAELTVQLGEMCGLANEAMRRATDALLEADLDAAEQVIREHDRMVALRAETEREAFALLALQQPVAGELRAIFSAIQIITDIERMGALAVHIAKIARREHPNRILPDDLRACFADMAGVAIALGDSAKQVLISRDPQQAARLREQDDAMDQLYRNLFSTLLDEDWRDNIPLAVDAALLGRFYERFADHAVEVGRRVVFIVSGDLPTPDEISTY</sequence>
<dbReference type="NCBIfam" id="TIGR02135">
    <property type="entry name" value="phoU_full"/>
    <property type="match status" value="1"/>
</dbReference>
<evidence type="ECO:0000256" key="3">
    <source>
        <dbReference type="ARBA" id="ARBA00011738"/>
    </source>
</evidence>
<evidence type="ECO:0000256" key="5">
    <source>
        <dbReference type="ARBA" id="ARBA00022490"/>
    </source>
</evidence>
<dbReference type="Pfam" id="PF01895">
    <property type="entry name" value="PhoU"/>
    <property type="match status" value="2"/>
</dbReference>
<dbReference type="PANTHER" id="PTHR42930">
    <property type="entry name" value="PHOSPHATE-SPECIFIC TRANSPORT SYSTEM ACCESSORY PROTEIN PHOU"/>
    <property type="match status" value="1"/>
</dbReference>
<keyword evidence="10" id="KW-1185">Reference proteome</keyword>
<dbReference type="EMBL" id="CTEC01000002">
    <property type="protein sequence ID" value="CQD19634.1"/>
    <property type="molecule type" value="Genomic_DNA"/>
</dbReference>
<dbReference type="PIRSF" id="PIRSF003107">
    <property type="entry name" value="PhoU"/>
    <property type="match status" value="1"/>
</dbReference>
<dbReference type="InterPro" id="IPR028366">
    <property type="entry name" value="PhoU"/>
</dbReference>
<dbReference type="PANTHER" id="PTHR42930:SF3">
    <property type="entry name" value="PHOSPHATE-SPECIFIC TRANSPORT SYSTEM ACCESSORY PROTEIN PHOU"/>
    <property type="match status" value="1"/>
</dbReference>
<dbReference type="Proteomes" id="UP000199601">
    <property type="component" value="Unassembled WGS sequence"/>
</dbReference>
<dbReference type="GO" id="GO:0045936">
    <property type="term" value="P:negative regulation of phosphate metabolic process"/>
    <property type="evidence" value="ECO:0007669"/>
    <property type="project" value="InterPro"/>
</dbReference>
<evidence type="ECO:0000313" key="10">
    <source>
        <dbReference type="Proteomes" id="UP000199601"/>
    </source>
</evidence>
<evidence type="ECO:0000256" key="7">
    <source>
        <dbReference type="PIRNR" id="PIRNR003107"/>
    </source>
</evidence>
<comment type="subcellular location">
    <subcellularLocation>
        <location evidence="1 7">Cytoplasm</location>
    </subcellularLocation>
</comment>
<dbReference type="SUPFAM" id="SSF109755">
    <property type="entry name" value="PhoU-like"/>
    <property type="match status" value="1"/>
</dbReference>
<evidence type="ECO:0000256" key="4">
    <source>
        <dbReference type="ARBA" id="ARBA00022448"/>
    </source>
</evidence>
<comment type="function">
    <text evidence="7">Plays a role in the regulation of phosphate uptake.</text>
</comment>
<feature type="domain" description="PhoU" evidence="8">
    <location>
        <begin position="17"/>
        <end position="103"/>
    </location>
</feature>
<keyword evidence="6 7" id="KW-0592">Phosphate transport</keyword>
<comment type="subunit">
    <text evidence="3 7">Homodimer.</text>
</comment>
<organism evidence="9 10">
    <name type="scientific">Mycobacterium europaeum</name>
    <dbReference type="NCBI Taxonomy" id="761804"/>
    <lineage>
        <taxon>Bacteria</taxon>
        <taxon>Bacillati</taxon>
        <taxon>Actinomycetota</taxon>
        <taxon>Actinomycetes</taxon>
        <taxon>Mycobacteriales</taxon>
        <taxon>Mycobacteriaceae</taxon>
        <taxon>Mycobacterium</taxon>
        <taxon>Mycobacterium simiae complex</taxon>
    </lineage>
</organism>
<dbReference type="InterPro" id="IPR038078">
    <property type="entry name" value="PhoU-like_sf"/>
</dbReference>
<feature type="domain" description="PhoU" evidence="8">
    <location>
        <begin position="123"/>
        <end position="204"/>
    </location>
</feature>
<evidence type="ECO:0000256" key="6">
    <source>
        <dbReference type="ARBA" id="ARBA00022592"/>
    </source>
</evidence>